<reference evidence="3" key="1">
    <citation type="submission" date="2018-05" db="EMBL/GenBank/DDBJ databases">
        <authorList>
            <person name="Lanie J.A."/>
            <person name="Ng W.-L."/>
            <person name="Kazmierczak K.M."/>
            <person name="Andrzejewski T.M."/>
            <person name="Davidsen T.M."/>
            <person name="Wayne K.J."/>
            <person name="Tettelin H."/>
            <person name="Glass J.I."/>
            <person name="Rusch D."/>
            <person name="Podicherti R."/>
            <person name="Tsui H.-C.T."/>
            <person name="Winkler M.E."/>
        </authorList>
    </citation>
    <scope>NUCLEOTIDE SEQUENCE</scope>
</reference>
<feature type="non-terminal residue" evidence="3">
    <location>
        <position position="1"/>
    </location>
</feature>
<gene>
    <name evidence="3" type="ORF">METZ01_LOCUS116266</name>
</gene>
<accession>A0A381XFU6</accession>
<dbReference type="EMBL" id="UINC01014968">
    <property type="protein sequence ID" value="SVA63412.1"/>
    <property type="molecule type" value="Genomic_DNA"/>
</dbReference>
<evidence type="ECO:0000256" key="1">
    <source>
        <dbReference type="ARBA" id="ARBA00022801"/>
    </source>
</evidence>
<proteinExistence type="predicted"/>
<evidence type="ECO:0000259" key="2">
    <source>
        <dbReference type="Pfam" id="PF04167"/>
    </source>
</evidence>
<dbReference type="SUPFAM" id="SSF159234">
    <property type="entry name" value="FomD-like"/>
    <property type="match status" value="1"/>
</dbReference>
<dbReference type="AlphaFoldDB" id="A0A381XFU6"/>
<organism evidence="3">
    <name type="scientific">marine metagenome</name>
    <dbReference type="NCBI Taxonomy" id="408172"/>
    <lineage>
        <taxon>unclassified sequences</taxon>
        <taxon>metagenomes</taxon>
        <taxon>ecological metagenomes</taxon>
    </lineage>
</organism>
<evidence type="ECO:0000313" key="3">
    <source>
        <dbReference type="EMBL" id="SVA63412.1"/>
    </source>
</evidence>
<dbReference type="Gene3D" id="2.40.380.10">
    <property type="entry name" value="FomD-like"/>
    <property type="match status" value="1"/>
</dbReference>
<keyword evidence="1" id="KW-0378">Hydrolase</keyword>
<protein>
    <recommendedName>
        <fullName evidence="2">DUF402 domain-containing protein</fullName>
    </recommendedName>
</protein>
<name>A0A381XFU6_9ZZZZ</name>
<dbReference type="InterPro" id="IPR007295">
    <property type="entry name" value="DUF402"/>
</dbReference>
<dbReference type="InterPro" id="IPR050212">
    <property type="entry name" value="Ntdp-like"/>
</dbReference>
<dbReference type="GO" id="GO:0016787">
    <property type="term" value="F:hydrolase activity"/>
    <property type="evidence" value="ECO:0007669"/>
    <property type="project" value="UniProtKB-KW"/>
</dbReference>
<sequence>VLETGSEVVWFTFPGAWHDIGIFHRADGSFSGTYANILTPCSFEDAGIWRTTDLFLDIWIDPSGRLLTLDEDELGEAEMNGWVAPDLGRRARDEARMLVEQAEAGWWPPAVVGEWTLERARAQLS</sequence>
<dbReference type="Pfam" id="PF04167">
    <property type="entry name" value="DUF402"/>
    <property type="match status" value="1"/>
</dbReference>
<dbReference type="PANTHER" id="PTHR39159:SF1">
    <property type="entry name" value="UPF0374 PROTEIN YGAC"/>
    <property type="match status" value="1"/>
</dbReference>
<dbReference type="PANTHER" id="PTHR39159">
    <property type="match status" value="1"/>
</dbReference>
<dbReference type="InterPro" id="IPR035930">
    <property type="entry name" value="FomD-like_sf"/>
</dbReference>
<feature type="domain" description="DUF402" evidence="2">
    <location>
        <begin position="4"/>
        <end position="105"/>
    </location>
</feature>